<gene>
    <name evidence="11" type="primary">dhaL</name>
    <name evidence="11" type="ORF">FYJ34_11035</name>
</gene>
<keyword evidence="4" id="KW-0808">Transferase</keyword>
<comment type="catalytic activity">
    <reaction evidence="1">
        <text>dihydroxyacetone + phosphoenolpyruvate = dihydroxyacetone phosphate + pyruvate</text>
        <dbReference type="Rhea" id="RHEA:18381"/>
        <dbReference type="ChEBI" id="CHEBI:15361"/>
        <dbReference type="ChEBI" id="CHEBI:16016"/>
        <dbReference type="ChEBI" id="CHEBI:57642"/>
        <dbReference type="ChEBI" id="CHEBI:58702"/>
        <dbReference type="EC" id="2.7.1.121"/>
    </reaction>
</comment>
<dbReference type="GO" id="GO:0047324">
    <property type="term" value="F:phosphoenolpyruvate-glycerone phosphotransferase activity"/>
    <property type="evidence" value="ECO:0007669"/>
    <property type="project" value="UniProtKB-EC"/>
</dbReference>
<dbReference type="Pfam" id="PF02734">
    <property type="entry name" value="Dak2"/>
    <property type="match status" value="1"/>
</dbReference>
<organism evidence="11 12">
    <name type="scientific">Suipraeoptans intestinalis</name>
    <dbReference type="NCBI Taxonomy" id="2606628"/>
    <lineage>
        <taxon>Bacteria</taxon>
        <taxon>Bacillati</taxon>
        <taxon>Bacillota</taxon>
        <taxon>Clostridia</taxon>
        <taxon>Lachnospirales</taxon>
        <taxon>Lachnospiraceae</taxon>
        <taxon>Suipraeoptans</taxon>
    </lineage>
</organism>
<feature type="domain" description="DhaL" evidence="10">
    <location>
        <begin position="7"/>
        <end position="205"/>
    </location>
</feature>
<comment type="subunit">
    <text evidence="7">Homodimer. The dihydroxyacetone kinase complex is composed of a homodimer of DhaM, a homodimer of DhaK and the subunit DhaL.</text>
</comment>
<feature type="transmembrane region" description="Helical" evidence="9">
    <location>
        <begin position="69"/>
        <end position="94"/>
    </location>
</feature>
<protein>
    <recommendedName>
        <fullName evidence="3">phosphoenolpyruvate--glycerone phosphotransferase</fullName>
        <ecNumber evidence="3">2.7.1.121</ecNumber>
    </recommendedName>
</protein>
<dbReference type="PROSITE" id="PS51480">
    <property type="entry name" value="DHAL"/>
    <property type="match status" value="1"/>
</dbReference>
<dbReference type="Gene3D" id="1.25.40.340">
    <property type="match status" value="1"/>
</dbReference>
<dbReference type="PANTHER" id="PTHR28629">
    <property type="entry name" value="TRIOKINASE/FMN CYCLASE"/>
    <property type="match status" value="1"/>
</dbReference>
<keyword evidence="5 11" id="KW-0418">Kinase</keyword>
<evidence type="ECO:0000256" key="4">
    <source>
        <dbReference type="ARBA" id="ARBA00022679"/>
    </source>
</evidence>
<keyword evidence="12" id="KW-1185">Reference proteome</keyword>
<dbReference type="GO" id="GO:0005829">
    <property type="term" value="C:cytosol"/>
    <property type="evidence" value="ECO:0007669"/>
    <property type="project" value="TreeGrafter"/>
</dbReference>
<dbReference type="AlphaFoldDB" id="A0A6N7UTQ5"/>
<comment type="pathway">
    <text evidence="2">Polyol metabolism; glycerol degradation.</text>
</comment>
<keyword evidence="6" id="KW-0319">Glycerol metabolism</keyword>
<evidence type="ECO:0000256" key="1">
    <source>
        <dbReference type="ARBA" id="ARBA00001113"/>
    </source>
</evidence>
<comment type="function">
    <text evidence="8">ADP-binding subunit of the dihydroxyacetone kinase, which is responsible for the phosphoenolpyruvate (PEP)-dependent phosphorylation of dihydroxyacetone. DhaL-ADP is converted to DhaL-ATP via a phosphoryl group transfer from DhaM and transmits it to dihydroxyacetone binds to DhaK.</text>
</comment>
<comment type="caution">
    <text evidence="11">The sequence shown here is derived from an EMBL/GenBank/DDBJ whole genome shotgun (WGS) entry which is preliminary data.</text>
</comment>
<evidence type="ECO:0000256" key="3">
    <source>
        <dbReference type="ARBA" id="ARBA00012095"/>
    </source>
</evidence>
<dbReference type="PANTHER" id="PTHR28629:SF4">
    <property type="entry name" value="TRIOKINASE_FMN CYCLASE"/>
    <property type="match status" value="1"/>
</dbReference>
<evidence type="ECO:0000256" key="7">
    <source>
        <dbReference type="ARBA" id="ARBA00046577"/>
    </source>
</evidence>
<dbReference type="SMART" id="SM01120">
    <property type="entry name" value="Dak2"/>
    <property type="match status" value="1"/>
</dbReference>
<dbReference type="EC" id="2.7.1.121" evidence="3"/>
<dbReference type="InterPro" id="IPR004007">
    <property type="entry name" value="DhaL_dom"/>
</dbReference>
<evidence type="ECO:0000256" key="8">
    <source>
        <dbReference type="ARBA" id="ARBA00055771"/>
    </source>
</evidence>
<dbReference type="GO" id="GO:0019563">
    <property type="term" value="P:glycerol catabolic process"/>
    <property type="evidence" value="ECO:0007669"/>
    <property type="project" value="TreeGrafter"/>
</dbReference>
<dbReference type="SUPFAM" id="SSF101473">
    <property type="entry name" value="DhaL-like"/>
    <property type="match status" value="1"/>
</dbReference>
<evidence type="ECO:0000256" key="2">
    <source>
        <dbReference type="ARBA" id="ARBA00004745"/>
    </source>
</evidence>
<dbReference type="GO" id="GO:0004371">
    <property type="term" value="F:glycerone kinase activity"/>
    <property type="evidence" value="ECO:0007669"/>
    <property type="project" value="InterPro"/>
</dbReference>
<dbReference type="Proteomes" id="UP000434409">
    <property type="component" value="Unassembled WGS sequence"/>
</dbReference>
<keyword evidence="9" id="KW-0812">Transmembrane</keyword>
<dbReference type="NCBIfam" id="TIGR02365">
    <property type="entry name" value="dha_L_ycgS"/>
    <property type="match status" value="1"/>
</dbReference>
<sequence length="219" mass="24132">MTAIDSNEVRQMFCAVSRRMIDMEPYLTEIDNRVGDGDHGIGMKIGFLQVEKVLSAGRYDTVNQVFREIGYTLLKVMGGASGVLFGTMFVSGLVGMEEKKQFTMEDFACLFQKSAEALTRRGKAGIGDKTMMDALIPAAGAMKEALDLPLEEGFQKVAKAAEAGMEYTKECVAAFGRARYYKDKAKGFQDAGATSVYLIFQTMADWIVGHAEKHREETV</sequence>
<dbReference type="InterPro" id="IPR036117">
    <property type="entry name" value="DhaL_dom_sf"/>
</dbReference>
<dbReference type="InterPro" id="IPR012737">
    <property type="entry name" value="DhaK_L_YcgS"/>
</dbReference>
<evidence type="ECO:0000313" key="11">
    <source>
        <dbReference type="EMBL" id="MSR94778.1"/>
    </source>
</evidence>
<reference evidence="11 12" key="1">
    <citation type="submission" date="2019-08" db="EMBL/GenBank/DDBJ databases">
        <title>In-depth cultivation of the pig gut microbiome towards novel bacterial diversity and tailored functional studies.</title>
        <authorList>
            <person name="Wylensek D."/>
            <person name="Hitch T.C.A."/>
            <person name="Clavel T."/>
        </authorList>
    </citation>
    <scope>NUCLEOTIDE SEQUENCE [LARGE SCALE GENOMIC DNA]</scope>
    <source>
        <strain evidence="11 12">68-1-5</strain>
    </source>
</reference>
<name>A0A6N7UTQ5_9FIRM</name>
<keyword evidence="9" id="KW-0472">Membrane</keyword>
<dbReference type="InterPro" id="IPR050861">
    <property type="entry name" value="Dihydroxyacetone_Kinase"/>
</dbReference>
<dbReference type="EMBL" id="VULY01000018">
    <property type="protein sequence ID" value="MSR94778.1"/>
    <property type="molecule type" value="Genomic_DNA"/>
</dbReference>
<accession>A0A6N7UTQ5</accession>
<evidence type="ECO:0000256" key="5">
    <source>
        <dbReference type="ARBA" id="ARBA00022777"/>
    </source>
</evidence>
<dbReference type="RefSeq" id="WP_154478620.1">
    <property type="nucleotide sequence ID" value="NZ_JAQYBV010000059.1"/>
</dbReference>
<keyword evidence="9" id="KW-1133">Transmembrane helix</keyword>
<evidence type="ECO:0000313" key="12">
    <source>
        <dbReference type="Proteomes" id="UP000434409"/>
    </source>
</evidence>
<evidence type="ECO:0000256" key="6">
    <source>
        <dbReference type="ARBA" id="ARBA00022798"/>
    </source>
</evidence>
<dbReference type="FunFam" id="1.25.40.340:FF:000002">
    <property type="entry name" value="Dihydroxyacetone kinase, L subunit"/>
    <property type="match status" value="1"/>
</dbReference>
<evidence type="ECO:0000259" key="10">
    <source>
        <dbReference type="PROSITE" id="PS51480"/>
    </source>
</evidence>
<evidence type="ECO:0000256" key="9">
    <source>
        <dbReference type="SAM" id="Phobius"/>
    </source>
</evidence>
<proteinExistence type="predicted"/>